<dbReference type="EMBL" id="CP016379">
    <property type="protein sequence ID" value="AZR74100.1"/>
    <property type="molecule type" value="Genomic_DNA"/>
</dbReference>
<evidence type="ECO:0000313" key="1">
    <source>
        <dbReference type="EMBL" id="AZR74100.1"/>
    </source>
</evidence>
<protein>
    <submittedName>
        <fullName evidence="1">Uncharacterized protein</fullName>
    </submittedName>
</protein>
<gene>
    <name evidence="1" type="ORF">BBF96_12250</name>
</gene>
<proteinExistence type="predicted"/>
<reference evidence="1 2" key="1">
    <citation type="submission" date="2016-07" db="EMBL/GenBank/DDBJ databases">
        <title>Genome and transcriptome analysis of iron-reducing fermentative bacteria Anoxybacter fermentans.</title>
        <authorList>
            <person name="Zeng X."/>
            <person name="Shao Z."/>
        </authorList>
    </citation>
    <scope>NUCLEOTIDE SEQUENCE [LARGE SCALE GENOMIC DNA]</scope>
    <source>
        <strain evidence="1 2">DY22613</strain>
    </source>
</reference>
<dbReference type="Proteomes" id="UP000267250">
    <property type="component" value="Chromosome"/>
</dbReference>
<organism evidence="1 2">
    <name type="scientific">Anoxybacter fermentans</name>
    <dbReference type="NCBI Taxonomy" id="1323375"/>
    <lineage>
        <taxon>Bacteria</taxon>
        <taxon>Bacillati</taxon>
        <taxon>Bacillota</taxon>
        <taxon>Clostridia</taxon>
        <taxon>Halanaerobiales</taxon>
        <taxon>Anoxybacter</taxon>
    </lineage>
</organism>
<name>A0A3Q9HTJ0_9FIRM</name>
<accession>A0A3Q9HTJ0</accession>
<dbReference type="OrthoDB" id="2115999at2"/>
<keyword evidence="2" id="KW-1185">Reference proteome</keyword>
<dbReference type="AlphaFoldDB" id="A0A3Q9HTJ0"/>
<evidence type="ECO:0000313" key="2">
    <source>
        <dbReference type="Proteomes" id="UP000267250"/>
    </source>
</evidence>
<dbReference type="RefSeq" id="WP_127017450.1">
    <property type="nucleotide sequence ID" value="NZ_CP016379.1"/>
</dbReference>
<dbReference type="KEGG" id="aft:BBF96_12250"/>
<sequence>MKFKVIIFFLALLVIVTVPVNALQSYYELFWTNSDSSFAVGNYEDRKLLFTVGLSKFPDDLSPDGYTFNLYELSFQNIKKIEIDWSSIPEFDGYILARFCDFDQDGSDELFIVRNFEDLFLGEIYIYKIQLEKGKANLIWNEDIPGRVLDAIKLDNHNLLVQVENVSDSYMYVFGYDEGGIKKKWELMYEDDIRDFLHKRFMIVDERKIYVETKYGEWKHMQIVNNEIAFPESSKELLIDPEIFEELNRYEFIGLVNLDDDEELETVKKVEDGLEHIYLIYGIKSGREKFRIKLSFWNEIGGYISSKCGVEPRILLTNGYAIFWEEGRYVYKPWIEELSLSYTDDVFIHDFVNEDIDNDGLLETMFLRENTNLSDEVYKVEFWMIKY</sequence>